<protein>
    <submittedName>
        <fullName evidence="5">Imelysin family protein</fullName>
    </submittedName>
</protein>
<dbReference type="InterPro" id="IPR038352">
    <property type="entry name" value="Imelysin_sf"/>
</dbReference>
<dbReference type="InterPro" id="IPR034984">
    <property type="entry name" value="Imelysin-like_IPPA"/>
</dbReference>
<evidence type="ECO:0000259" key="3">
    <source>
        <dbReference type="Pfam" id="PF09375"/>
    </source>
</evidence>
<dbReference type="Proteomes" id="UP000321917">
    <property type="component" value="Unassembled WGS sequence"/>
</dbReference>
<proteinExistence type="predicted"/>
<keyword evidence="6" id="KW-1185">Reference proteome</keyword>
<feature type="domain" description="Imelysin-like" evidence="3">
    <location>
        <begin position="69"/>
        <end position="371"/>
    </location>
</feature>
<dbReference type="EMBL" id="VOLQ01000054">
    <property type="protein sequence ID" value="TWX63095.1"/>
    <property type="molecule type" value="Genomic_DNA"/>
</dbReference>
<organism evidence="5 7">
    <name type="scientific">Colwellia hornerae</name>
    <dbReference type="NCBI Taxonomy" id="89402"/>
    <lineage>
        <taxon>Bacteria</taxon>
        <taxon>Pseudomonadati</taxon>
        <taxon>Pseudomonadota</taxon>
        <taxon>Gammaproteobacteria</taxon>
        <taxon>Alteromonadales</taxon>
        <taxon>Colwelliaceae</taxon>
        <taxon>Colwellia</taxon>
    </lineage>
</organism>
<sequence length="393" mass="43049">MRNIQSINCLYQQVLLVGTLVLVGAGCGGGSEKEITPLTPITPITPTTPSGTLDNQFTLWLTDLSNKVILPNYQTLETKATQFSDSGKAFCQLDNAKASDLTELKVAWQELNLAWQSIQWLKIGPILQHNRNFRIQLWPDSRGYVARDVENFLLTQTTLDADAVAKSSVSGQGVPALEYLLYPATNQDSLLNASNKIKRCEVMVAVSDNVTTISGEVLEAWQATGGNYIAQVIGGTGEFTGVKDAVEEIVTNWLEQVERVKDEKMLQPFALNAPGSPSITEFYLSEQSLVSIKANVLSFQQIYSAGGGYSLEKILVEFLGQQTIAIQMNDRLTAAITATEDLSGLYAELLSSDEGRVIIDNNIQKLRELRDILSIDFIQATDINIGFNSNDGD</sequence>
<dbReference type="Gene3D" id="1.20.1420.20">
    <property type="entry name" value="M75 peptidase, HXXE motif"/>
    <property type="match status" value="1"/>
</dbReference>
<dbReference type="RefSeq" id="WP_146801126.1">
    <property type="nucleotide sequence ID" value="NZ_VOLP01000039.1"/>
</dbReference>
<comment type="subcellular location">
    <subcellularLocation>
        <location evidence="1">Cell envelope</location>
    </subcellularLocation>
</comment>
<reference evidence="5 7" key="1">
    <citation type="submission" date="2019-07" db="EMBL/GenBank/DDBJ databases">
        <title>Genomes of sea-ice associated Colwellia species.</title>
        <authorList>
            <person name="Bowman J.P."/>
        </authorList>
    </citation>
    <scope>NUCLEOTIDE SEQUENCE [LARGE SCALE GENOMIC DNA]</scope>
    <source>
        <strain evidence="4 6">ACAM 607</strain>
        <strain evidence="5 7">IC036</strain>
    </source>
</reference>
<evidence type="ECO:0000313" key="4">
    <source>
        <dbReference type="EMBL" id="TWX54189.1"/>
    </source>
</evidence>
<name>A0A5C6Q2H3_9GAMM</name>
<keyword evidence="2" id="KW-0732">Signal</keyword>
<evidence type="ECO:0000256" key="1">
    <source>
        <dbReference type="ARBA" id="ARBA00004196"/>
    </source>
</evidence>
<evidence type="ECO:0000313" key="5">
    <source>
        <dbReference type="EMBL" id="TWX63095.1"/>
    </source>
</evidence>
<dbReference type="GO" id="GO:0030313">
    <property type="term" value="C:cell envelope"/>
    <property type="evidence" value="ECO:0007669"/>
    <property type="project" value="UniProtKB-SubCell"/>
</dbReference>
<dbReference type="EMBL" id="VOLR01000040">
    <property type="protein sequence ID" value="TWX54189.1"/>
    <property type="molecule type" value="Genomic_DNA"/>
</dbReference>
<dbReference type="OrthoDB" id="5729110at2"/>
<gene>
    <name evidence="4" type="ORF">ESZ26_18190</name>
    <name evidence="5" type="ORF">ESZ27_17970</name>
</gene>
<evidence type="ECO:0000313" key="7">
    <source>
        <dbReference type="Proteomes" id="UP000321917"/>
    </source>
</evidence>
<dbReference type="Proteomes" id="UP000321525">
    <property type="component" value="Unassembled WGS sequence"/>
</dbReference>
<dbReference type="AlphaFoldDB" id="A0A5C6Q2H3"/>
<dbReference type="Pfam" id="PF09375">
    <property type="entry name" value="Peptidase_M75"/>
    <property type="match status" value="1"/>
</dbReference>
<dbReference type="InterPro" id="IPR018976">
    <property type="entry name" value="Imelysin-like"/>
</dbReference>
<evidence type="ECO:0000313" key="6">
    <source>
        <dbReference type="Proteomes" id="UP000321525"/>
    </source>
</evidence>
<dbReference type="PROSITE" id="PS51257">
    <property type="entry name" value="PROKAR_LIPOPROTEIN"/>
    <property type="match status" value="1"/>
</dbReference>
<comment type="caution">
    <text evidence="5">The sequence shown here is derived from an EMBL/GenBank/DDBJ whole genome shotgun (WGS) entry which is preliminary data.</text>
</comment>
<dbReference type="CDD" id="cd14659">
    <property type="entry name" value="Imelysin-like_IPPA"/>
    <property type="match status" value="1"/>
</dbReference>
<accession>A0A5C6Q2H3</accession>
<evidence type="ECO:0000256" key="2">
    <source>
        <dbReference type="ARBA" id="ARBA00022729"/>
    </source>
</evidence>